<dbReference type="AlphaFoldDB" id="A0A914PPF9"/>
<organism evidence="1 2">
    <name type="scientific">Panagrolaimus davidi</name>
    <dbReference type="NCBI Taxonomy" id="227884"/>
    <lineage>
        <taxon>Eukaryota</taxon>
        <taxon>Metazoa</taxon>
        <taxon>Ecdysozoa</taxon>
        <taxon>Nematoda</taxon>
        <taxon>Chromadorea</taxon>
        <taxon>Rhabditida</taxon>
        <taxon>Tylenchina</taxon>
        <taxon>Panagrolaimomorpha</taxon>
        <taxon>Panagrolaimoidea</taxon>
        <taxon>Panagrolaimidae</taxon>
        <taxon>Panagrolaimus</taxon>
    </lineage>
</organism>
<evidence type="ECO:0000313" key="2">
    <source>
        <dbReference type="WBParaSite" id="PDA_v2.g16696.t1"/>
    </source>
</evidence>
<dbReference type="Proteomes" id="UP000887578">
    <property type="component" value="Unplaced"/>
</dbReference>
<keyword evidence="1" id="KW-1185">Reference proteome</keyword>
<accession>A0A914PPF9</accession>
<sequence length="227" mass="26354">MPQKASFSTVYKLTPSNLTLKFWKEVSENFNDPLKLPPNWTTQNDLEFVVKFRQTYMGFPFICKEKKQISLKKTTLFYCGVTGTNPNGTLIGLSIGNSFSMNAISTISTDPRFKKVINVFGNGASFPAHDELEKYLIENLVKKIKPDVILLVQRYFQKYLYNTSIEKIPEHSEFKYWNKILEIISNYTSAIIINKEQIVFPYDISQDYIRKKFYGLPIESRIKKPVS</sequence>
<name>A0A914PPF9_9BILA</name>
<protein>
    <submittedName>
        <fullName evidence="2">Uncharacterized protein</fullName>
    </submittedName>
</protein>
<evidence type="ECO:0000313" key="1">
    <source>
        <dbReference type="Proteomes" id="UP000887578"/>
    </source>
</evidence>
<reference evidence="2" key="1">
    <citation type="submission" date="2022-11" db="UniProtKB">
        <authorList>
            <consortium name="WormBaseParasite"/>
        </authorList>
    </citation>
    <scope>IDENTIFICATION</scope>
</reference>
<dbReference type="WBParaSite" id="PDA_v2.g16696.t1">
    <property type="protein sequence ID" value="PDA_v2.g16696.t1"/>
    <property type="gene ID" value="PDA_v2.g16696"/>
</dbReference>
<proteinExistence type="predicted"/>